<organism evidence="2">
    <name type="scientific">uncultured Rubrobacteraceae bacterium</name>
    <dbReference type="NCBI Taxonomy" id="349277"/>
    <lineage>
        <taxon>Bacteria</taxon>
        <taxon>Bacillati</taxon>
        <taxon>Actinomycetota</taxon>
        <taxon>Rubrobacteria</taxon>
        <taxon>Rubrobacterales</taxon>
        <taxon>Rubrobacteraceae</taxon>
        <taxon>environmental samples</taxon>
    </lineage>
</organism>
<feature type="compositionally biased region" description="Basic residues" evidence="1">
    <location>
        <begin position="90"/>
        <end position="107"/>
    </location>
</feature>
<dbReference type="AlphaFoldDB" id="A0A6J4SUT4"/>
<name>A0A6J4SUT4_9ACTN</name>
<dbReference type="EMBL" id="CADCVK010000416">
    <property type="protein sequence ID" value="CAA9505999.1"/>
    <property type="molecule type" value="Genomic_DNA"/>
</dbReference>
<protein>
    <submittedName>
        <fullName evidence="2">2'-5' RNA ligase</fullName>
    </submittedName>
</protein>
<sequence length="179" mass="19389">ARLRGRLPAPRGTGDPRRGRPRPPHGRLPARRARTRPPHPEVPRRGRAGGPPPRLFGARKGRPTGRTIRRDRLRLRRVPLRPPREDPVGRHRPGGGRTRHPGPRRRGSLGAGGFRQGGQALRAAPDPRTGAAAGPLRCRRGDPPAPRLLGGRVGSGREQARRIRGHVPGAGAVPPRTPL</sequence>
<dbReference type="GO" id="GO:0016874">
    <property type="term" value="F:ligase activity"/>
    <property type="evidence" value="ECO:0007669"/>
    <property type="project" value="UniProtKB-KW"/>
</dbReference>
<evidence type="ECO:0000256" key="1">
    <source>
        <dbReference type="SAM" id="MobiDB-lite"/>
    </source>
</evidence>
<feature type="compositionally biased region" description="Basic residues" evidence="1">
    <location>
        <begin position="19"/>
        <end position="37"/>
    </location>
</feature>
<reference evidence="2" key="1">
    <citation type="submission" date="2020-02" db="EMBL/GenBank/DDBJ databases">
        <authorList>
            <person name="Meier V. D."/>
        </authorList>
    </citation>
    <scope>NUCLEOTIDE SEQUENCE</scope>
    <source>
        <strain evidence="2">AVDCRST_MAG12</strain>
    </source>
</reference>
<feature type="non-terminal residue" evidence="2">
    <location>
        <position position="1"/>
    </location>
</feature>
<feature type="region of interest" description="Disordered" evidence="1">
    <location>
        <begin position="1"/>
        <end position="179"/>
    </location>
</feature>
<feature type="non-terminal residue" evidence="2">
    <location>
        <position position="179"/>
    </location>
</feature>
<accession>A0A6J4SUT4</accession>
<gene>
    <name evidence="2" type="ORF">AVDCRST_MAG12-2962</name>
</gene>
<evidence type="ECO:0000313" key="2">
    <source>
        <dbReference type="EMBL" id="CAA9505999.1"/>
    </source>
</evidence>
<keyword evidence="2" id="KW-0436">Ligase</keyword>
<proteinExistence type="predicted"/>
<feature type="compositionally biased region" description="Basic residues" evidence="1">
    <location>
        <begin position="57"/>
        <end position="79"/>
    </location>
</feature>